<dbReference type="Pfam" id="PF01791">
    <property type="entry name" value="DeoC"/>
    <property type="match status" value="1"/>
</dbReference>
<dbReference type="InterPro" id="IPR002915">
    <property type="entry name" value="DeoC/FbaB/LacD_aldolase"/>
</dbReference>
<dbReference type="GO" id="GO:1902777">
    <property type="term" value="P:6-sulfoquinovose(1-) catabolic process"/>
    <property type="evidence" value="ECO:0007669"/>
    <property type="project" value="TreeGrafter"/>
</dbReference>
<protein>
    <recommendedName>
        <fullName evidence="4">Tagatose-bisphosphate aldolase</fullName>
    </recommendedName>
</protein>
<dbReference type="PANTHER" id="PTHR39340:SF1">
    <property type="entry name" value="SULFOFRUCTOSEPHOSPHATE ALDOLASE"/>
    <property type="match status" value="1"/>
</dbReference>
<keyword evidence="2" id="KW-0456">Lyase</keyword>
<evidence type="ECO:0000256" key="2">
    <source>
        <dbReference type="ARBA" id="ARBA00023239"/>
    </source>
</evidence>
<sequence>MEVADPAVGRPVPLARVRALDAISGRDGIVVGVAVDHRDALRALLERRGLAGDDATVAAFKVRIVETLAPLASVVLIDVELGAGPALATGALPGSTALAVPLEAQGYGSLHLVGETTFMEDWSPAKARALGAAACKLLLPYRVDDEAQAGRQDAVVRRAVAACRAAGVALVLEPVVYPRPDRPDDPEVRASLIVAGARRLAALGPDVLKLQHPGSAHACDELDRACGPDVPWVLLGGGADADTLERQVEEACAAGASGFIVGRTLFDGALVADRAAADRSLVETSVPLLERLAATARRLGTPWRERVGPIAAPPPGWHRA</sequence>
<reference evidence="3" key="1">
    <citation type="submission" date="2020-02" db="EMBL/GenBank/DDBJ databases">
        <authorList>
            <person name="Meier V. D."/>
        </authorList>
    </citation>
    <scope>NUCLEOTIDE SEQUENCE</scope>
    <source>
        <strain evidence="3">AVDCRST_MAG79</strain>
    </source>
</reference>
<comment type="similarity">
    <text evidence="1">Belongs to the aldolase LacD family.</text>
</comment>
<accession>A0A6J4UK38</accession>
<dbReference type="Gene3D" id="3.20.20.70">
    <property type="entry name" value="Aldolase class I"/>
    <property type="match status" value="1"/>
</dbReference>
<organism evidence="3">
    <name type="scientific">uncultured Thermoleophilia bacterium</name>
    <dbReference type="NCBI Taxonomy" id="1497501"/>
    <lineage>
        <taxon>Bacteria</taxon>
        <taxon>Bacillati</taxon>
        <taxon>Actinomycetota</taxon>
        <taxon>Thermoleophilia</taxon>
        <taxon>environmental samples</taxon>
    </lineage>
</organism>
<dbReference type="InterPro" id="IPR013785">
    <property type="entry name" value="Aldolase_TIM"/>
</dbReference>
<dbReference type="EMBL" id="CADCWC010000403">
    <property type="protein sequence ID" value="CAA9550087.1"/>
    <property type="molecule type" value="Genomic_DNA"/>
</dbReference>
<evidence type="ECO:0000256" key="1">
    <source>
        <dbReference type="ARBA" id="ARBA00008679"/>
    </source>
</evidence>
<dbReference type="GO" id="GO:0061595">
    <property type="term" value="F:6-deoxy-6-sulfofructose-1-phosphate aldolase activity"/>
    <property type="evidence" value="ECO:0007669"/>
    <property type="project" value="TreeGrafter"/>
</dbReference>
<name>A0A6J4UK38_9ACTN</name>
<dbReference type="PANTHER" id="PTHR39340">
    <property type="entry name" value="SULFOFRUCTOSEPHOSPHATE ALDOLASE"/>
    <property type="match status" value="1"/>
</dbReference>
<dbReference type="SUPFAM" id="SSF51569">
    <property type="entry name" value="Aldolase"/>
    <property type="match status" value="1"/>
</dbReference>
<dbReference type="InterPro" id="IPR050552">
    <property type="entry name" value="LacD_aldolase"/>
</dbReference>
<evidence type="ECO:0000313" key="3">
    <source>
        <dbReference type="EMBL" id="CAA9550087.1"/>
    </source>
</evidence>
<proteinExistence type="inferred from homology"/>
<dbReference type="AlphaFoldDB" id="A0A6J4UK38"/>
<dbReference type="SMART" id="SM01133">
    <property type="entry name" value="DeoC"/>
    <property type="match status" value="1"/>
</dbReference>
<gene>
    <name evidence="3" type="ORF">AVDCRST_MAG79-2628</name>
</gene>
<evidence type="ECO:0008006" key="4">
    <source>
        <dbReference type="Google" id="ProtNLM"/>
    </source>
</evidence>